<comment type="caution">
    <text evidence="2">The sequence shown here is derived from an EMBL/GenBank/DDBJ whole genome shotgun (WGS) entry which is preliminary data.</text>
</comment>
<gene>
    <name evidence="2" type="ORF">EVA_17113</name>
</gene>
<reference evidence="2" key="1">
    <citation type="journal article" date="2012" name="PLoS ONE">
        <title>Gene sets for utilization of primary and secondary nutrition supplies in the distal gut of endangered iberian lynx.</title>
        <authorList>
            <person name="Alcaide M."/>
            <person name="Messina E."/>
            <person name="Richter M."/>
            <person name="Bargiela R."/>
            <person name="Peplies J."/>
            <person name="Huws S.A."/>
            <person name="Newbold C.J."/>
            <person name="Golyshin P.N."/>
            <person name="Simon M.A."/>
            <person name="Lopez G."/>
            <person name="Yakimov M.M."/>
            <person name="Ferrer M."/>
        </authorList>
    </citation>
    <scope>NUCLEOTIDE SEQUENCE</scope>
</reference>
<organism evidence="2">
    <name type="scientific">gut metagenome</name>
    <dbReference type="NCBI Taxonomy" id="749906"/>
    <lineage>
        <taxon>unclassified sequences</taxon>
        <taxon>metagenomes</taxon>
        <taxon>organismal metagenomes</taxon>
    </lineage>
</organism>
<sequence>MKTSLISLLTVALCCTSCSDRQFHGFATGSSLGGILGSSIGGIAGGGRGYDIGTLTGMVAGGAIGVAATRDRSARNTTEPEAGNDRRERRTVTHDEVEDDIYYFGKEQPAISSDAAYDSKAMEDVTYSRYPATKAKAAVHADALYIQQVRFADSDGDKRLSSQEHAYLTLIIYNESDRTLYQVAPLITCDNRRIHISPAASISELRPGQGFRYRAEIAAGNLKDGTALFRVGFPNGKEIQTVKQFRIRTQKATAGE</sequence>
<dbReference type="EMBL" id="AMCI01006178">
    <property type="protein sequence ID" value="EJW94778.1"/>
    <property type="molecule type" value="Genomic_DNA"/>
</dbReference>
<feature type="compositionally biased region" description="Basic and acidic residues" evidence="1">
    <location>
        <begin position="83"/>
        <end position="92"/>
    </location>
</feature>
<evidence type="ECO:0000313" key="2">
    <source>
        <dbReference type="EMBL" id="EJW94778.1"/>
    </source>
</evidence>
<proteinExistence type="predicted"/>
<accession>J9FK24</accession>
<feature type="region of interest" description="Disordered" evidence="1">
    <location>
        <begin position="70"/>
        <end position="92"/>
    </location>
</feature>
<dbReference type="AlphaFoldDB" id="J9FK24"/>
<name>J9FK24_9ZZZZ</name>
<protein>
    <submittedName>
        <fullName evidence="2">Surface antigen family protein</fullName>
    </submittedName>
</protein>
<evidence type="ECO:0000256" key="1">
    <source>
        <dbReference type="SAM" id="MobiDB-lite"/>
    </source>
</evidence>